<name>A0AAV5KTL1_9ROSI</name>
<organism evidence="2 3">
    <name type="scientific">Rubroshorea leprosula</name>
    <dbReference type="NCBI Taxonomy" id="152421"/>
    <lineage>
        <taxon>Eukaryota</taxon>
        <taxon>Viridiplantae</taxon>
        <taxon>Streptophyta</taxon>
        <taxon>Embryophyta</taxon>
        <taxon>Tracheophyta</taxon>
        <taxon>Spermatophyta</taxon>
        <taxon>Magnoliopsida</taxon>
        <taxon>eudicotyledons</taxon>
        <taxon>Gunneridae</taxon>
        <taxon>Pentapetalae</taxon>
        <taxon>rosids</taxon>
        <taxon>malvids</taxon>
        <taxon>Malvales</taxon>
        <taxon>Dipterocarpaceae</taxon>
        <taxon>Rubroshorea</taxon>
    </lineage>
</organism>
<dbReference type="PANTHER" id="PTHR33781:SF3">
    <property type="entry name" value="PROTEIN PHYTOCHROME KINASE SUBSTRATE 3"/>
    <property type="match status" value="1"/>
</dbReference>
<reference evidence="2 3" key="1">
    <citation type="journal article" date="2021" name="Commun. Biol.">
        <title>The genome of Shorea leprosula (Dipterocarpaceae) highlights the ecological relevance of drought in aseasonal tropical rainforests.</title>
        <authorList>
            <person name="Ng K.K.S."/>
            <person name="Kobayashi M.J."/>
            <person name="Fawcett J.A."/>
            <person name="Hatakeyama M."/>
            <person name="Paape T."/>
            <person name="Ng C.H."/>
            <person name="Ang C.C."/>
            <person name="Tnah L.H."/>
            <person name="Lee C.T."/>
            <person name="Nishiyama T."/>
            <person name="Sese J."/>
            <person name="O'Brien M.J."/>
            <person name="Copetti D."/>
            <person name="Mohd Noor M.I."/>
            <person name="Ong R.C."/>
            <person name="Putra M."/>
            <person name="Sireger I.Z."/>
            <person name="Indrioko S."/>
            <person name="Kosugi Y."/>
            <person name="Izuno A."/>
            <person name="Isagi Y."/>
            <person name="Lee S.L."/>
            <person name="Shimizu K.K."/>
        </authorList>
    </citation>
    <scope>NUCLEOTIDE SEQUENCE [LARGE SCALE GENOMIC DNA]</scope>
    <source>
        <strain evidence="2">214</strain>
    </source>
</reference>
<proteinExistence type="predicted"/>
<dbReference type="PANTHER" id="PTHR33781">
    <property type="entry name" value="PROTEIN PHYTOCHROME KINASE SUBSTRATE 1-RELATED"/>
    <property type="match status" value="1"/>
</dbReference>
<evidence type="ECO:0000313" key="3">
    <source>
        <dbReference type="Proteomes" id="UP001054252"/>
    </source>
</evidence>
<dbReference type="GO" id="GO:0009638">
    <property type="term" value="P:phototropism"/>
    <property type="evidence" value="ECO:0007669"/>
    <property type="project" value="InterPro"/>
</dbReference>
<sequence length="425" mass="46347">MDSEKSNSNLHNVSFSSYNSTAEEISVHKPAESVQAPGPSCLERTKIEEGEISVFGAERYFSMKLDDDSSRLDDNHGSRHGLRGENQVDQQQMKPGFRPGTPSIRSESSSNSHTALLQSFARNQSASKVKRIDSRGFFSGLGCTGSCSDGKSVSINQNVENRRIHHGKEYGKQPVRRNYKTLVSDRWKQPQFDSRSIEKMSVGSSREEYFAPAIPKPGSVKIQPGKSPRVFGSSSLTKGDIAFNLERKLSMLTWDAIPNSPNLPSGFFGSQGDDDIESDASSDLFEIENVSSNIGQGPFTRQESDGMSNCITPYEPSETSIEWSVVTASAADFSVVSDYDEKKLIGSGTLPGSKTAGTVANAKSILDKEAQQSKPSGILGCKSHKAVRVAETAYRFDQKTKPPHLPQPPKSATLTPVKVLQAELR</sequence>
<evidence type="ECO:0000256" key="1">
    <source>
        <dbReference type="SAM" id="MobiDB-lite"/>
    </source>
</evidence>
<feature type="compositionally biased region" description="Polar residues" evidence="1">
    <location>
        <begin position="103"/>
        <end position="113"/>
    </location>
</feature>
<feature type="region of interest" description="Disordered" evidence="1">
    <location>
        <begin position="19"/>
        <end position="46"/>
    </location>
</feature>
<accession>A0AAV5KTL1</accession>
<keyword evidence="3" id="KW-1185">Reference proteome</keyword>
<dbReference type="AlphaFoldDB" id="A0AAV5KTL1"/>
<feature type="compositionally biased region" description="Basic and acidic residues" evidence="1">
    <location>
        <begin position="65"/>
        <end position="77"/>
    </location>
</feature>
<dbReference type="InterPro" id="IPR039615">
    <property type="entry name" value="PKS"/>
</dbReference>
<evidence type="ECO:0000313" key="2">
    <source>
        <dbReference type="EMBL" id="GKV28024.1"/>
    </source>
</evidence>
<dbReference type="EMBL" id="BPVZ01000078">
    <property type="protein sequence ID" value="GKV28024.1"/>
    <property type="molecule type" value="Genomic_DNA"/>
</dbReference>
<gene>
    <name evidence="2" type="ORF">SLEP1_g37126</name>
</gene>
<protein>
    <submittedName>
        <fullName evidence="2">Uncharacterized protein</fullName>
    </submittedName>
</protein>
<feature type="region of interest" description="Disordered" evidence="1">
    <location>
        <begin position="397"/>
        <end position="416"/>
    </location>
</feature>
<comment type="caution">
    <text evidence="2">The sequence shown here is derived from an EMBL/GenBank/DDBJ whole genome shotgun (WGS) entry which is preliminary data.</text>
</comment>
<dbReference type="Proteomes" id="UP001054252">
    <property type="component" value="Unassembled WGS sequence"/>
</dbReference>
<feature type="region of interest" description="Disordered" evidence="1">
    <location>
        <begin position="65"/>
        <end position="113"/>
    </location>
</feature>